<dbReference type="Gene3D" id="1.50.10.20">
    <property type="match status" value="1"/>
</dbReference>
<organism evidence="1 2">
    <name type="scientific">Rhodococcus rhodnii</name>
    <dbReference type="NCBI Taxonomy" id="38312"/>
    <lineage>
        <taxon>Bacteria</taxon>
        <taxon>Bacillati</taxon>
        <taxon>Actinomycetota</taxon>
        <taxon>Actinomycetes</taxon>
        <taxon>Mycobacteriales</taxon>
        <taxon>Nocardiaceae</taxon>
        <taxon>Rhodococcus</taxon>
    </lineage>
</organism>
<dbReference type="PANTHER" id="PTHR47791">
    <property type="entry name" value="MEIOTICALLY UP-REGULATED GENE 191 PROTEIN"/>
    <property type="match status" value="1"/>
</dbReference>
<dbReference type="InterPro" id="IPR008928">
    <property type="entry name" value="6-hairpin_glycosidase_sf"/>
</dbReference>
<dbReference type="RefSeq" id="WP_010837572.1">
    <property type="nucleotide sequence ID" value="NZ_QRCM01000001.1"/>
</dbReference>
<dbReference type="GO" id="GO:0005975">
    <property type="term" value="P:carbohydrate metabolic process"/>
    <property type="evidence" value="ECO:0007669"/>
    <property type="project" value="InterPro"/>
</dbReference>
<dbReference type="SUPFAM" id="SSF48208">
    <property type="entry name" value="Six-hairpin glycosidases"/>
    <property type="match status" value="1"/>
</dbReference>
<dbReference type="InterPro" id="IPR014512">
    <property type="entry name" value="O_gly_hydro"/>
</dbReference>
<accession>A0A6P2CH92</accession>
<dbReference type="EMBL" id="QRCM01000001">
    <property type="protein sequence ID" value="TXG92129.1"/>
    <property type="molecule type" value="Genomic_DNA"/>
</dbReference>
<dbReference type="InterPro" id="IPR005198">
    <property type="entry name" value="Glyco_hydro_76"/>
</dbReference>
<dbReference type="AlphaFoldDB" id="A0A6P2CH92"/>
<dbReference type="PANTHER" id="PTHR47791:SF3">
    <property type="entry name" value="MEIOTICALLY UP-REGULATED GENE 191 PROTEIN"/>
    <property type="match status" value="1"/>
</dbReference>
<gene>
    <name evidence="1" type="ORF">DW322_20590</name>
</gene>
<reference evidence="1 2" key="1">
    <citation type="submission" date="2018-07" db="EMBL/GenBank/DDBJ databases">
        <title>Genome sequence of Rhodococcus rhodnii ATCC 35071 from Rhodnius prolixus.</title>
        <authorList>
            <person name="Patel V."/>
            <person name="Vogel K.J."/>
        </authorList>
    </citation>
    <scope>NUCLEOTIDE SEQUENCE [LARGE SCALE GENOMIC DNA]</scope>
    <source>
        <strain evidence="1 2">ATCC 35071</strain>
    </source>
</reference>
<proteinExistence type="predicted"/>
<protein>
    <submittedName>
        <fullName evidence="1">Fructose-bisphosphate aldolase</fullName>
    </submittedName>
</protein>
<evidence type="ECO:0000313" key="1">
    <source>
        <dbReference type="EMBL" id="TXG92129.1"/>
    </source>
</evidence>
<dbReference type="PIRSF" id="PIRSF021505">
    <property type="entry name" value="O_gly_hdrol"/>
    <property type="match status" value="1"/>
</dbReference>
<name>A0A6P2CH92_9NOCA</name>
<dbReference type="Pfam" id="PF03663">
    <property type="entry name" value="Glyco_hydro_76"/>
    <property type="match status" value="1"/>
</dbReference>
<comment type="caution">
    <text evidence="1">The sequence shown here is derived from an EMBL/GenBank/DDBJ whole genome shotgun (WGS) entry which is preliminary data.</text>
</comment>
<sequence>MNTSWDERADAAERAILERHVRVLWGLPLTRLGVVAWPATQREAMFVVWHYWWQAQLLDCMLDAVVRAPTDVRRRRAHAVIRAHRVRNLTGWTNSYHDDIAWLGLALERAGRVASLGSRRALPAIERRLLGAGDPIPWRTGSDFFNVPANGPAAILLARLGRVERAERIAQWIDDTLVDPETHLVADGIRADGRLDRAVYAYVQGVVLGLEVELARRQYESTGSGGVHTERVHRLVRAIDRRAAAVNGVLRGRGGGDGGLFHGILARYLADVATELPGDDLEDERTRRSAERLVVASAGAAWKNCIEVAGSPLFGHDWSLPAQIPTVGVPREIDSIAVEGAVHESPVPERDLSVQLSGWMAMEAAARVVAHGE</sequence>
<dbReference type="InterPro" id="IPR053169">
    <property type="entry name" value="MUG_Protein"/>
</dbReference>
<dbReference type="Proteomes" id="UP000471120">
    <property type="component" value="Unassembled WGS sequence"/>
</dbReference>
<evidence type="ECO:0000313" key="2">
    <source>
        <dbReference type="Proteomes" id="UP000471120"/>
    </source>
</evidence>